<dbReference type="EMBL" id="BTGU01002140">
    <property type="protein sequence ID" value="GMN34589.1"/>
    <property type="molecule type" value="Genomic_DNA"/>
</dbReference>
<dbReference type="AlphaFoldDB" id="A0AA87ZCT8"/>
<accession>A0AA87ZCT8</accession>
<organism evidence="1 2">
    <name type="scientific">Ficus carica</name>
    <name type="common">Common fig</name>
    <dbReference type="NCBI Taxonomy" id="3494"/>
    <lineage>
        <taxon>Eukaryota</taxon>
        <taxon>Viridiplantae</taxon>
        <taxon>Streptophyta</taxon>
        <taxon>Embryophyta</taxon>
        <taxon>Tracheophyta</taxon>
        <taxon>Spermatophyta</taxon>
        <taxon>Magnoliopsida</taxon>
        <taxon>eudicotyledons</taxon>
        <taxon>Gunneridae</taxon>
        <taxon>Pentapetalae</taxon>
        <taxon>rosids</taxon>
        <taxon>fabids</taxon>
        <taxon>Rosales</taxon>
        <taxon>Moraceae</taxon>
        <taxon>Ficeae</taxon>
        <taxon>Ficus</taxon>
    </lineage>
</organism>
<sequence>MVVVLEIAFGIAIGAEIEGVAGVEALDTSEVEAVELAAALGAKDASGLEDVVQGQEFPEVKIAVAVGVEVVEPVAVDPVVAIPVKEQRKLRHANSAVLIPVH</sequence>
<proteinExistence type="predicted"/>
<keyword evidence="2" id="KW-1185">Reference proteome</keyword>
<comment type="caution">
    <text evidence="1">The sequence shown here is derived from an EMBL/GenBank/DDBJ whole genome shotgun (WGS) entry which is preliminary data.</text>
</comment>
<protein>
    <submittedName>
        <fullName evidence="1">Uncharacterized protein</fullName>
    </submittedName>
</protein>
<reference evidence="1" key="1">
    <citation type="submission" date="2023-07" db="EMBL/GenBank/DDBJ databases">
        <title>draft genome sequence of fig (Ficus carica).</title>
        <authorList>
            <person name="Takahashi T."/>
            <person name="Nishimura K."/>
        </authorList>
    </citation>
    <scope>NUCLEOTIDE SEQUENCE</scope>
</reference>
<dbReference type="Proteomes" id="UP001187192">
    <property type="component" value="Unassembled WGS sequence"/>
</dbReference>
<evidence type="ECO:0000313" key="1">
    <source>
        <dbReference type="EMBL" id="GMN34589.1"/>
    </source>
</evidence>
<gene>
    <name evidence="1" type="ORF">TIFTF001_042081</name>
</gene>
<name>A0AA87ZCT8_FICCA</name>
<evidence type="ECO:0000313" key="2">
    <source>
        <dbReference type="Proteomes" id="UP001187192"/>
    </source>
</evidence>